<keyword evidence="2" id="KW-0053">Apoptosis</keyword>
<accession>A0A443RYD0</accession>
<dbReference type="SUPFAM" id="SSF52129">
    <property type="entry name" value="Caspase-like"/>
    <property type="match status" value="2"/>
</dbReference>
<dbReference type="GO" id="GO:0004197">
    <property type="term" value="F:cysteine-type endopeptidase activity"/>
    <property type="evidence" value="ECO:0007669"/>
    <property type="project" value="InterPro"/>
</dbReference>
<dbReference type="InterPro" id="IPR011600">
    <property type="entry name" value="Pept_C14_caspase"/>
</dbReference>
<dbReference type="VEuPathDB" id="VectorBase:LDEU011663"/>
<protein>
    <submittedName>
        <fullName evidence="5">Caspase-8-like isoform X2</fullName>
    </submittedName>
</protein>
<proteinExistence type="inferred from homology"/>
<dbReference type="SMART" id="SM00115">
    <property type="entry name" value="CASc"/>
    <property type="match status" value="1"/>
</dbReference>
<organism evidence="5 6">
    <name type="scientific">Leptotrombidium deliense</name>
    <dbReference type="NCBI Taxonomy" id="299467"/>
    <lineage>
        <taxon>Eukaryota</taxon>
        <taxon>Metazoa</taxon>
        <taxon>Ecdysozoa</taxon>
        <taxon>Arthropoda</taxon>
        <taxon>Chelicerata</taxon>
        <taxon>Arachnida</taxon>
        <taxon>Acari</taxon>
        <taxon>Acariformes</taxon>
        <taxon>Trombidiformes</taxon>
        <taxon>Prostigmata</taxon>
        <taxon>Anystina</taxon>
        <taxon>Parasitengona</taxon>
        <taxon>Trombiculoidea</taxon>
        <taxon>Trombiculidae</taxon>
        <taxon>Leptotrombidium</taxon>
    </lineage>
</organism>
<evidence type="ECO:0000256" key="2">
    <source>
        <dbReference type="ARBA" id="ARBA00022703"/>
    </source>
</evidence>
<sequence length="417" mass="48380">MKEDYKWCSYDMKNASPGVCLIININTAAINVEEREGSELDVNNLRTLMEWLNYDVITRTDLSAKQISEVIQDCITNNTEGIDSFMLFLMSHGEADGDSVRIFGADGHYAFVDKIIDLFNEEKCPTLKWKPKFLFFNFCRGGSTSKEKEKVLSPETNELFGSDSENEQDDKKEASDDIPLYKRLQSSNEKPILRDLLVEWRSINAANMREMIIGTRLSKEILNKLGEIQSSMSDLEVMQLLRTVTIICQKIGVSAGDNVSAIGLRKFLYLWNFNSGRVNPNSYTLNVAFRGLSVIINNFKFEPTVTSQHEKFISAFMRFKIIYKKNLKTEEIKNLIKSIINDEQLKDHDAFMLLIRTRMEGRYYLYGSDDKQMKTRDIMDYFNDDNCPFLKGKPKFIRFFNSEQIKYEDRTDEEIRV</sequence>
<dbReference type="InterPro" id="IPR001309">
    <property type="entry name" value="Pept_C14_p20"/>
</dbReference>
<feature type="domain" description="Caspase family p20" evidence="4">
    <location>
        <begin position="16"/>
        <end position="143"/>
    </location>
</feature>
<dbReference type="Proteomes" id="UP000288716">
    <property type="component" value="Unassembled WGS sequence"/>
</dbReference>
<dbReference type="PANTHER" id="PTHR48169:SF1">
    <property type="entry name" value="ASTROCYTIC PHOSPHOPROTEIN PEA-15"/>
    <property type="match status" value="1"/>
</dbReference>
<dbReference type="GO" id="GO:0006508">
    <property type="term" value="P:proteolysis"/>
    <property type="evidence" value="ECO:0007669"/>
    <property type="project" value="InterPro"/>
</dbReference>
<dbReference type="InterPro" id="IPR015917">
    <property type="entry name" value="Pept_C14A"/>
</dbReference>
<comment type="similarity">
    <text evidence="1">Belongs to the peptidase C14A family.</text>
</comment>
<feature type="domain" description="Caspase family p20" evidence="4">
    <location>
        <begin position="317"/>
        <end position="397"/>
    </location>
</feature>
<evidence type="ECO:0000256" key="1">
    <source>
        <dbReference type="ARBA" id="ARBA00010134"/>
    </source>
</evidence>
<gene>
    <name evidence="5" type="ORF">B4U80_12097</name>
</gene>
<name>A0A443RYD0_9ACAR</name>
<evidence type="ECO:0000313" key="6">
    <source>
        <dbReference type="Proteomes" id="UP000288716"/>
    </source>
</evidence>
<comment type="caution">
    <text evidence="5">The sequence shown here is derived from an EMBL/GenBank/DDBJ whole genome shotgun (WGS) entry which is preliminary data.</text>
</comment>
<reference evidence="5 6" key="1">
    <citation type="journal article" date="2018" name="Gigascience">
        <title>Genomes of trombidid mites reveal novel predicted allergens and laterally-transferred genes associated with secondary metabolism.</title>
        <authorList>
            <person name="Dong X."/>
            <person name="Chaisiri K."/>
            <person name="Xia D."/>
            <person name="Armstrong S.D."/>
            <person name="Fang Y."/>
            <person name="Donnelly M.J."/>
            <person name="Kadowaki T."/>
            <person name="McGarry J.W."/>
            <person name="Darby A.C."/>
            <person name="Makepeace B.L."/>
        </authorList>
    </citation>
    <scope>NUCLEOTIDE SEQUENCE [LARGE SCALE GENOMIC DNA]</scope>
    <source>
        <strain evidence="5">UoL-UT</strain>
    </source>
</reference>
<dbReference type="GO" id="GO:0043067">
    <property type="term" value="P:regulation of programmed cell death"/>
    <property type="evidence" value="ECO:0007669"/>
    <property type="project" value="UniProtKB-ARBA"/>
</dbReference>
<dbReference type="STRING" id="299467.A0A443RYD0"/>
<dbReference type="OrthoDB" id="6044770at2759"/>
<dbReference type="PANTHER" id="PTHR48169">
    <property type="entry name" value="DED DOMAIN-CONTAINING PROTEIN"/>
    <property type="match status" value="1"/>
</dbReference>
<dbReference type="AlphaFoldDB" id="A0A443RYD0"/>
<keyword evidence="6" id="KW-1185">Reference proteome</keyword>
<dbReference type="EMBL" id="NCKV01017992">
    <property type="protein sequence ID" value="RWS20377.1"/>
    <property type="molecule type" value="Genomic_DNA"/>
</dbReference>
<dbReference type="GO" id="GO:0006915">
    <property type="term" value="P:apoptotic process"/>
    <property type="evidence" value="ECO:0007669"/>
    <property type="project" value="UniProtKB-KW"/>
</dbReference>
<evidence type="ECO:0000313" key="5">
    <source>
        <dbReference type="EMBL" id="RWS20377.1"/>
    </source>
</evidence>
<evidence type="ECO:0000259" key="4">
    <source>
        <dbReference type="PROSITE" id="PS50208"/>
    </source>
</evidence>
<dbReference type="GO" id="GO:0005737">
    <property type="term" value="C:cytoplasm"/>
    <property type="evidence" value="ECO:0007669"/>
    <property type="project" value="UniProtKB-ARBA"/>
</dbReference>
<dbReference type="Pfam" id="PF00656">
    <property type="entry name" value="Peptidase_C14"/>
    <property type="match status" value="2"/>
</dbReference>
<feature type="region of interest" description="Disordered" evidence="3">
    <location>
        <begin position="147"/>
        <end position="175"/>
    </location>
</feature>
<dbReference type="Gene3D" id="3.40.50.1460">
    <property type="match status" value="2"/>
</dbReference>
<feature type="non-terminal residue" evidence="5">
    <location>
        <position position="417"/>
    </location>
</feature>
<dbReference type="PRINTS" id="PR00376">
    <property type="entry name" value="IL1BCENZYME"/>
</dbReference>
<dbReference type="InterPro" id="IPR029030">
    <property type="entry name" value="Caspase-like_dom_sf"/>
</dbReference>
<evidence type="ECO:0000256" key="3">
    <source>
        <dbReference type="SAM" id="MobiDB-lite"/>
    </source>
</evidence>
<dbReference type="PROSITE" id="PS50208">
    <property type="entry name" value="CASPASE_P20"/>
    <property type="match status" value="2"/>
</dbReference>